<gene>
    <name evidence="1" type="ORF">EZS27_019817</name>
</gene>
<accession>A0A5J4RFD9</accession>
<protein>
    <submittedName>
        <fullName evidence="1">Uncharacterized protein</fullName>
    </submittedName>
</protein>
<dbReference type="AlphaFoldDB" id="A0A5J4RFD9"/>
<dbReference type="PANTHER" id="PTHR34585">
    <property type="match status" value="1"/>
</dbReference>
<reference evidence="1" key="1">
    <citation type="submission" date="2019-03" db="EMBL/GenBank/DDBJ databases">
        <title>Single cell metagenomics reveals metabolic interactions within the superorganism composed of flagellate Streblomastix strix and complex community of Bacteroidetes bacteria on its surface.</title>
        <authorList>
            <person name="Treitli S.C."/>
            <person name="Kolisko M."/>
            <person name="Husnik F."/>
            <person name="Keeling P."/>
            <person name="Hampl V."/>
        </authorList>
    </citation>
    <scope>NUCLEOTIDE SEQUENCE</scope>
    <source>
        <strain evidence="1">STM</strain>
    </source>
</reference>
<evidence type="ECO:0000313" key="1">
    <source>
        <dbReference type="EMBL" id="KAA6331593.1"/>
    </source>
</evidence>
<sequence length="119" mass="14162">MEVITMDSQVYKELMAKINTIAKFVTAIENKAKEQPEDGWVDSYEVCTFLKISDRTLQRLRVEGAINFSRIRGKNFYRISELQRLMNDNVIRRSEEHLQDLIKNHQLHVEQRRNIKPDK</sequence>
<dbReference type="EMBL" id="SNRY01001352">
    <property type="protein sequence ID" value="KAA6331593.1"/>
    <property type="molecule type" value="Genomic_DNA"/>
</dbReference>
<dbReference type="SUPFAM" id="SSF46955">
    <property type="entry name" value="Putative DNA-binding domain"/>
    <property type="match status" value="1"/>
</dbReference>
<dbReference type="InterPro" id="IPR009061">
    <property type="entry name" value="DNA-bd_dom_put_sf"/>
</dbReference>
<organism evidence="1">
    <name type="scientific">termite gut metagenome</name>
    <dbReference type="NCBI Taxonomy" id="433724"/>
    <lineage>
        <taxon>unclassified sequences</taxon>
        <taxon>metagenomes</taxon>
        <taxon>organismal metagenomes</taxon>
    </lineage>
</organism>
<comment type="caution">
    <text evidence="1">The sequence shown here is derived from an EMBL/GenBank/DDBJ whole genome shotgun (WGS) entry which is preliminary data.</text>
</comment>
<name>A0A5J4RFD9_9ZZZZ</name>
<dbReference type="PANTHER" id="PTHR34585:SF22">
    <property type="entry name" value="HELIX-TURN-HELIX DOMAIN-CONTAINING PROTEIN"/>
    <property type="match status" value="1"/>
</dbReference>
<proteinExistence type="predicted"/>